<keyword evidence="3" id="KW-1185">Reference proteome</keyword>
<dbReference type="EMBL" id="LVYI01000001">
    <property type="protein sequence ID" value="OAP64429.1"/>
    <property type="molecule type" value="Genomic_DNA"/>
</dbReference>
<evidence type="ECO:0000313" key="2">
    <source>
        <dbReference type="EMBL" id="OAP64429.1"/>
    </source>
</evidence>
<proteinExistence type="predicted"/>
<evidence type="ECO:0000313" key="3">
    <source>
        <dbReference type="Proteomes" id="UP000078343"/>
    </source>
</evidence>
<feature type="compositionally biased region" description="Basic and acidic residues" evidence="1">
    <location>
        <begin position="33"/>
        <end position="47"/>
    </location>
</feature>
<organism evidence="2 3">
    <name type="scientific">Fonsecaea erecta</name>
    <dbReference type="NCBI Taxonomy" id="1367422"/>
    <lineage>
        <taxon>Eukaryota</taxon>
        <taxon>Fungi</taxon>
        <taxon>Dikarya</taxon>
        <taxon>Ascomycota</taxon>
        <taxon>Pezizomycotina</taxon>
        <taxon>Eurotiomycetes</taxon>
        <taxon>Chaetothyriomycetidae</taxon>
        <taxon>Chaetothyriales</taxon>
        <taxon>Herpotrichiellaceae</taxon>
        <taxon>Fonsecaea</taxon>
    </lineage>
</organism>
<dbReference type="GeneID" id="30004571"/>
<sequence>MPPASAVFVQDNLLPLEFVSLGRFVLNTQEPNHSYRDPAEKAQEAEKPQSNVRDILRRSKGTSLYAKLSGLFEAKTDQEAASDVFWSTRHTKTVQQLDSDGYFAKACAEPETRKWLEKALENGRDVYMMVGYATAFNATVSDQVTAKKKTEIVSQAPVKEMMTAMTGNPAPTVMVKNPVVGGETRDNMEHKRAFKADGEQVFAIQYRKLMFRFFSSKNLDKGFLEEESRWKLYWALMGGEEEEDDDVVEATLDGDFGHAVEGFEGWQDQADGVSYFVRGN</sequence>
<dbReference type="RefSeq" id="XP_018697796.1">
    <property type="nucleotide sequence ID" value="XM_018831917.1"/>
</dbReference>
<dbReference type="OrthoDB" id="5410365at2759"/>
<reference evidence="2 3" key="1">
    <citation type="submission" date="2016-04" db="EMBL/GenBank/DDBJ databases">
        <title>Draft genome of Fonsecaea erecta CBS 125763.</title>
        <authorList>
            <person name="Weiss V.A."/>
            <person name="Vicente V.A."/>
            <person name="Raittz R.T."/>
            <person name="Moreno L.F."/>
            <person name="De Souza E.M."/>
            <person name="Pedrosa F.O."/>
            <person name="Steffens M.B."/>
            <person name="Faoro H."/>
            <person name="Tadra-Sfeir M.Z."/>
            <person name="Najafzadeh M.J."/>
            <person name="Felipe M.S."/>
            <person name="Teixeira M."/>
            <person name="Sun J."/>
            <person name="Xi L."/>
            <person name="Gomes R."/>
            <person name="De Azevedo C.M."/>
            <person name="Salgado C.G."/>
            <person name="Da Silva M.B."/>
            <person name="Nascimento M.F."/>
            <person name="Queiroz-Telles F."/>
            <person name="Attili D.S."/>
            <person name="Gorbushina A."/>
        </authorList>
    </citation>
    <scope>NUCLEOTIDE SEQUENCE [LARGE SCALE GENOMIC DNA]</scope>
    <source>
        <strain evidence="2 3">CBS 125763</strain>
    </source>
</reference>
<protein>
    <submittedName>
        <fullName evidence="2">Uncharacterized protein</fullName>
    </submittedName>
</protein>
<gene>
    <name evidence="2" type="ORF">AYL99_00401</name>
</gene>
<feature type="region of interest" description="Disordered" evidence="1">
    <location>
        <begin position="30"/>
        <end position="50"/>
    </location>
</feature>
<evidence type="ECO:0000256" key="1">
    <source>
        <dbReference type="SAM" id="MobiDB-lite"/>
    </source>
</evidence>
<name>A0A178ZX87_9EURO</name>
<dbReference type="Proteomes" id="UP000078343">
    <property type="component" value="Unassembled WGS sequence"/>
</dbReference>
<accession>A0A178ZX87</accession>
<comment type="caution">
    <text evidence="2">The sequence shown here is derived from an EMBL/GenBank/DDBJ whole genome shotgun (WGS) entry which is preliminary data.</text>
</comment>
<dbReference type="AlphaFoldDB" id="A0A178ZX87"/>